<dbReference type="InterPro" id="IPR007630">
    <property type="entry name" value="RNA_pol_sigma70_r4"/>
</dbReference>
<evidence type="ECO:0000259" key="7">
    <source>
        <dbReference type="Pfam" id="PF04542"/>
    </source>
</evidence>
<proteinExistence type="predicted"/>
<dbReference type="AlphaFoldDB" id="W5TBS4"/>
<evidence type="ECO:0000256" key="5">
    <source>
        <dbReference type="SAM" id="MobiDB-lite"/>
    </source>
</evidence>
<dbReference type="GO" id="GO:0016987">
    <property type="term" value="F:sigma factor activity"/>
    <property type="evidence" value="ECO:0007669"/>
    <property type="project" value="UniProtKB-KW"/>
</dbReference>
<dbReference type="Gene3D" id="1.20.120.1810">
    <property type="match status" value="1"/>
</dbReference>
<dbReference type="InterPro" id="IPR013324">
    <property type="entry name" value="RNA_pol_sigma_r3/r4-like"/>
</dbReference>
<protein>
    <submittedName>
        <fullName evidence="9">Putative RNA polymerase sigma factor</fullName>
    </submittedName>
</protein>
<dbReference type="SUPFAM" id="SSF88659">
    <property type="entry name" value="Sigma3 and sigma4 domains of RNA polymerase sigma factors"/>
    <property type="match status" value="2"/>
</dbReference>
<reference evidence="9 10" key="1">
    <citation type="journal article" date="2014" name="Appl. Environ. Microbiol.">
        <title>Insights into the Microbial Degradation of Rubber and Gutta-Percha by Analysis of the Complete Genome of Nocardia nova SH22a.</title>
        <authorList>
            <person name="Luo Q."/>
            <person name="Hiessl S."/>
            <person name="Poehlein A."/>
            <person name="Daniel R."/>
            <person name="Steinbuchel A."/>
        </authorList>
    </citation>
    <scope>NUCLEOTIDE SEQUENCE [LARGE SCALE GENOMIC DNA]</scope>
    <source>
        <strain evidence="9">SH22a</strain>
    </source>
</reference>
<dbReference type="InterPro" id="IPR007624">
    <property type="entry name" value="RNA_pol_sigma70_r3"/>
</dbReference>
<dbReference type="PATRIC" id="fig|1415166.3.peg.2037"/>
<evidence type="ECO:0000313" key="10">
    <source>
        <dbReference type="Proteomes" id="UP000019150"/>
    </source>
</evidence>
<feature type="domain" description="RNA polymerase sigma-70 region 3" evidence="6">
    <location>
        <begin position="144"/>
        <end position="202"/>
    </location>
</feature>
<dbReference type="Proteomes" id="UP000019150">
    <property type="component" value="Chromosome"/>
</dbReference>
<feature type="domain" description="RNA polymerase sigma-70 region 2" evidence="7">
    <location>
        <begin position="56"/>
        <end position="124"/>
    </location>
</feature>
<dbReference type="CDD" id="cd06171">
    <property type="entry name" value="Sigma70_r4"/>
    <property type="match status" value="1"/>
</dbReference>
<dbReference type="InterPro" id="IPR013325">
    <property type="entry name" value="RNA_pol_sigma_r2"/>
</dbReference>
<keyword evidence="4" id="KW-0804">Transcription</keyword>
<dbReference type="PANTHER" id="PTHR30385:SF4">
    <property type="entry name" value="RNA POLYMERASE SIGMA-E FACTOR"/>
    <property type="match status" value="1"/>
</dbReference>
<feature type="region of interest" description="Disordered" evidence="5">
    <location>
        <begin position="1"/>
        <end position="25"/>
    </location>
</feature>
<evidence type="ECO:0000313" key="9">
    <source>
        <dbReference type="EMBL" id="AHH16805.1"/>
    </source>
</evidence>
<dbReference type="STRING" id="1415166.NONO_c20050"/>
<dbReference type="GO" id="GO:0006352">
    <property type="term" value="P:DNA-templated transcription initiation"/>
    <property type="evidence" value="ECO:0007669"/>
    <property type="project" value="InterPro"/>
</dbReference>
<keyword evidence="1" id="KW-0805">Transcription regulation</keyword>
<accession>W5TBS4</accession>
<dbReference type="InterPro" id="IPR014284">
    <property type="entry name" value="RNA_pol_sigma-70_dom"/>
</dbReference>
<dbReference type="PRINTS" id="PR00046">
    <property type="entry name" value="SIGMA70FCT"/>
</dbReference>
<dbReference type="InterPro" id="IPR007627">
    <property type="entry name" value="RNA_pol_sigma70_r2"/>
</dbReference>
<evidence type="ECO:0000256" key="4">
    <source>
        <dbReference type="ARBA" id="ARBA00023163"/>
    </source>
</evidence>
<evidence type="ECO:0000256" key="2">
    <source>
        <dbReference type="ARBA" id="ARBA00023082"/>
    </source>
</evidence>
<evidence type="ECO:0000256" key="3">
    <source>
        <dbReference type="ARBA" id="ARBA00023125"/>
    </source>
</evidence>
<dbReference type="EMBL" id="CP006850">
    <property type="protein sequence ID" value="AHH16805.1"/>
    <property type="molecule type" value="Genomic_DNA"/>
</dbReference>
<dbReference type="eggNOG" id="COG1191">
    <property type="taxonomic scope" value="Bacteria"/>
</dbReference>
<dbReference type="InterPro" id="IPR000943">
    <property type="entry name" value="RNA_pol_sigma70"/>
</dbReference>
<dbReference type="NCBIfam" id="TIGR02937">
    <property type="entry name" value="sigma70-ECF"/>
    <property type="match status" value="1"/>
</dbReference>
<dbReference type="SUPFAM" id="SSF88946">
    <property type="entry name" value="Sigma2 domain of RNA polymerase sigma factors"/>
    <property type="match status" value="1"/>
</dbReference>
<keyword evidence="2" id="KW-0731">Sigma factor</keyword>
<feature type="domain" description="RNA polymerase sigma-70 region 4" evidence="8">
    <location>
        <begin position="223"/>
        <end position="270"/>
    </location>
</feature>
<dbReference type="OrthoDB" id="9804285at2"/>
<dbReference type="Pfam" id="PF04542">
    <property type="entry name" value="Sigma70_r2"/>
    <property type="match status" value="1"/>
</dbReference>
<organism evidence="9 10">
    <name type="scientific">Nocardia nova SH22a</name>
    <dbReference type="NCBI Taxonomy" id="1415166"/>
    <lineage>
        <taxon>Bacteria</taxon>
        <taxon>Bacillati</taxon>
        <taxon>Actinomycetota</taxon>
        <taxon>Actinomycetes</taxon>
        <taxon>Mycobacteriales</taxon>
        <taxon>Nocardiaceae</taxon>
        <taxon>Nocardia</taxon>
    </lineage>
</organism>
<evidence type="ECO:0000256" key="1">
    <source>
        <dbReference type="ARBA" id="ARBA00023015"/>
    </source>
</evidence>
<evidence type="ECO:0000259" key="8">
    <source>
        <dbReference type="Pfam" id="PF04545"/>
    </source>
</evidence>
<keyword evidence="3" id="KW-0238">DNA-binding</keyword>
<dbReference type="NCBIfam" id="TIGR02980">
    <property type="entry name" value="SigBFG"/>
    <property type="match status" value="1"/>
</dbReference>
<dbReference type="GO" id="GO:0003677">
    <property type="term" value="F:DNA binding"/>
    <property type="evidence" value="ECO:0007669"/>
    <property type="project" value="UniProtKB-KW"/>
</dbReference>
<dbReference type="KEGG" id="nno:NONO_c20050"/>
<name>W5TBS4_9NOCA</name>
<dbReference type="PANTHER" id="PTHR30385">
    <property type="entry name" value="SIGMA FACTOR F FLAGELLAR"/>
    <property type="match status" value="1"/>
</dbReference>
<dbReference type="RefSeq" id="WP_038552552.1">
    <property type="nucleotide sequence ID" value="NZ_CP006850.1"/>
</dbReference>
<evidence type="ECO:0000259" key="6">
    <source>
        <dbReference type="Pfam" id="PF04539"/>
    </source>
</evidence>
<dbReference type="Gene3D" id="1.20.140.160">
    <property type="match status" value="1"/>
</dbReference>
<dbReference type="Pfam" id="PF04539">
    <property type="entry name" value="Sigma70_r3"/>
    <property type="match status" value="1"/>
</dbReference>
<sequence>MSPDNSADSAPKTPAARTGSGRAHADGYDDVAPLFAELDALPADDPRRARLRERVINRCLPLAEHIARKFSGRGENFEDLLQIARVGLVAAVDRFDPSQGTPFLAYAVPTVMGEVRRHFRDHAWALRVPRRLKEIQTSLGPTVEDLSQRLGRMPRAREIAEAMGADLGEVTQALIARNAYQTQSLDVQPTDEDSGSRAILDTIGDVDPTFGSIENTLTVKPLIDALPERERYVLTMRFFAGLTQEQIARNLGCSQMQVSRILSRTLKQLRDEALRD</sequence>
<keyword evidence="10" id="KW-1185">Reference proteome</keyword>
<gene>
    <name evidence="9" type="ORF">NONO_c20050</name>
</gene>
<dbReference type="Pfam" id="PF04545">
    <property type="entry name" value="Sigma70_r4"/>
    <property type="match status" value="1"/>
</dbReference>
<dbReference type="InterPro" id="IPR014322">
    <property type="entry name" value="RNA_pol_sigma-B/F/G"/>
</dbReference>
<dbReference type="HOGENOM" id="CLU_014793_8_5_11"/>